<dbReference type="EMBL" id="FOUI01000001">
    <property type="protein sequence ID" value="SFM11725.1"/>
    <property type="molecule type" value="Genomic_DNA"/>
</dbReference>
<keyword evidence="2" id="KW-1185">Reference proteome</keyword>
<reference evidence="2" key="1">
    <citation type="submission" date="2016-10" db="EMBL/GenBank/DDBJ databases">
        <authorList>
            <person name="Varghese N."/>
            <person name="Submissions S."/>
        </authorList>
    </citation>
    <scope>NUCLEOTIDE SEQUENCE [LARGE SCALE GENOMIC DNA]</scope>
    <source>
        <strain evidence="2">DSM 24213</strain>
    </source>
</reference>
<proteinExistence type="predicted"/>
<dbReference type="OrthoDB" id="1425096at2"/>
<dbReference type="AlphaFoldDB" id="A0A1I4N8K5"/>
<sequence>MDFAALKARQRAERHSHPENLALRVHRALSWLQRAELAEDSDGRFVFLWIAFNAAYATDIDPQHRLSEQDAFKAFLHKLCSLDSQKRLDQLVWQHYPQAIRVLLDNPYVFQSFWDCQRGLISEDEWTGRFANGKKQAAQALGSNDTATVLGVVFNRLYTLRNQLMHGGATWNGKVNREQLRDCEKLLGDLVPAVIAIMLDSPDTLWGDAVYPVVKHP</sequence>
<evidence type="ECO:0000313" key="1">
    <source>
        <dbReference type="EMBL" id="SFM11725.1"/>
    </source>
</evidence>
<name>A0A1I4N8K5_9GAMM</name>
<accession>A0A1I4N8K5</accession>
<gene>
    <name evidence="1" type="ORF">SAMN05216217_101124</name>
</gene>
<protein>
    <submittedName>
        <fullName evidence="1">Uncharacterized protein</fullName>
    </submittedName>
</protein>
<dbReference type="Proteomes" id="UP000243629">
    <property type="component" value="Unassembled WGS sequence"/>
</dbReference>
<dbReference type="RefSeq" id="WP_093471312.1">
    <property type="nucleotide sequence ID" value="NZ_FOUI01000001.1"/>
</dbReference>
<evidence type="ECO:0000313" key="2">
    <source>
        <dbReference type="Proteomes" id="UP000243629"/>
    </source>
</evidence>
<dbReference type="STRING" id="1720063.SAMN05216217_101124"/>
<organism evidence="1 2">
    <name type="scientific">Halopseudomonas yangmingensis</name>
    <dbReference type="NCBI Taxonomy" id="1720063"/>
    <lineage>
        <taxon>Bacteria</taxon>
        <taxon>Pseudomonadati</taxon>
        <taxon>Pseudomonadota</taxon>
        <taxon>Gammaproteobacteria</taxon>
        <taxon>Pseudomonadales</taxon>
        <taxon>Pseudomonadaceae</taxon>
        <taxon>Halopseudomonas</taxon>
    </lineage>
</organism>